<gene>
    <name evidence="1" type="ORF">L490_5141</name>
</gene>
<dbReference type="RefSeq" id="WP_033474309.1">
    <property type="nucleotide sequence ID" value="NZ_JGWH01000056.1"/>
</dbReference>
<keyword evidence="2" id="KW-1185">Reference proteome</keyword>
<dbReference type="InterPro" id="IPR056209">
    <property type="entry name" value="SU10_adaptor"/>
</dbReference>
<proteinExistence type="predicted"/>
<evidence type="ECO:0000313" key="2">
    <source>
        <dbReference type="Proteomes" id="UP000025756"/>
    </source>
</evidence>
<name>A0ABR4RKY2_BORBO</name>
<reference evidence="1 2" key="1">
    <citation type="submission" date="2014-03" db="EMBL/GenBank/DDBJ databases">
        <title>Genome sequence of Bordetella bronchiseptica.</title>
        <authorList>
            <person name="Harvill E."/>
            <person name="Goodfield L.L."/>
            <person name="Ivanov Y.V."/>
            <person name="Meyer J.A."/>
            <person name="Muse S.J."/>
            <person name="Jacobs N."/>
            <person name="Bendor L."/>
            <person name="Smallridge W.E."/>
            <person name="Brinkac L.M."/>
            <person name="Sanka R."/>
            <person name="Kim M."/>
            <person name="Losada L."/>
        </authorList>
    </citation>
    <scope>NUCLEOTIDE SEQUENCE [LARGE SCALE GENOMIC DNA]</scope>
    <source>
        <strain evidence="1 2">00-P-2796</strain>
    </source>
</reference>
<protein>
    <submittedName>
        <fullName evidence="1">Uncharacterized protein</fullName>
    </submittedName>
</protein>
<feature type="non-terminal residue" evidence="1">
    <location>
        <position position="1"/>
    </location>
</feature>
<sequence>IVDVVAAWLPEGPVTSATRPELEEKYPDGWAWRQVGSTAEVRHFYCRLPGFVQLVPAVTAKAPRALRLEVAYAPTRSARDLHDVLLNRYAEQLANGALARLHQHKAGYAEPGRAGTYQAAFDLACNTLADDGSRGFAKRRMRTGGDEFK</sequence>
<comment type="caution">
    <text evidence="1">The sequence shown here is derived from an EMBL/GenBank/DDBJ whole genome shotgun (WGS) entry which is preliminary data.</text>
</comment>
<evidence type="ECO:0000313" key="1">
    <source>
        <dbReference type="EMBL" id="KCV36439.1"/>
    </source>
</evidence>
<dbReference type="Proteomes" id="UP000025756">
    <property type="component" value="Unassembled WGS sequence"/>
</dbReference>
<organism evidence="1 2">
    <name type="scientific">Bordetella bronchiseptica 00-P-2796</name>
    <dbReference type="NCBI Taxonomy" id="1331199"/>
    <lineage>
        <taxon>Bacteria</taxon>
        <taxon>Pseudomonadati</taxon>
        <taxon>Pseudomonadota</taxon>
        <taxon>Betaproteobacteria</taxon>
        <taxon>Burkholderiales</taxon>
        <taxon>Alcaligenaceae</taxon>
        <taxon>Bordetella</taxon>
    </lineage>
</organism>
<dbReference type="Pfam" id="PF24175">
    <property type="entry name" value="SU10_adaptor"/>
    <property type="match status" value="1"/>
</dbReference>
<dbReference type="EMBL" id="JGWH01000056">
    <property type="protein sequence ID" value="KCV36439.1"/>
    <property type="molecule type" value="Genomic_DNA"/>
</dbReference>
<accession>A0ABR4RKY2</accession>